<evidence type="ECO:0000313" key="1">
    <source>
        <dbReference type="EMBL" id="BAO20945.1"/>
    </source>
</evidence>
<proteinExistence type="predicted"/>
<accession>V5YTS7</accession>
<name>V5YTS7_SERMA</name>
<reference evidence="1" key="1">
    <citation type="submission" date="2013-12" db="EMBL/GenBank/DDBJ databases">
        <title>Genetic environments surrounding aac(6')-Ial.</title>
        <authorList>
            <person name="Tada T."/>
            <person name="Miyoshi-Akiyama T."/>
            <person name="Kirikae T."/>
        </authorList>
    </citation>
    <scope>NUCLEOTIDE SEQUENCE</scope>
    <source>
        <strain evidence="1">IOMTU 115</strain>
    </source>
</reference>
<protein>
    <submittedName>
        <fullName evidence="1">Putative glycosyltransferase</fullName>
    </submittedName>
</protein>
<dbReference type="Pfam" id="PF14305">
    <property type="entry name" value="ATPgrasp_TupA"/>
    <property type="match status" value="1"/>
</dbReference>
<sequence>MSLCFDGITYMKRQFKKFILNQLAVLAPEFKARLIYKRAFGKPLNLQSPSTWNEKINHLKLNDYSNNALVTQCADKYAVREYIKEKGCEEILNELYFSCDSVQEIPWETLPDKFVIKGNHGSGYNLICQNKQSLNIKSASHLIDGWMKDDYWKTYVELNYKGIQKKIIGEKYIESANGHGPEDYKIYCFRGVPYCTLLCVGRDTGTPKYYFFDKEFKFLCYSEDCLALSQEEINAFVKPEGYDELFEYATRLSAPFEFVRVDFYISQGQIIFGELTFTPSAGLDTDILPPTDILLGKMLTLQQH</sequence>
<organism evidence="1">
    <name type="scientific">Serratia marcescens</name>
    <dbReference type="NCBI Taxonomy" id="615"/>
    <lineage>
        <taxon>Bacteria</taxon>
        <taxon>Pseudomonadati</taxon>
        <taxon>Pseudomonadota</taxon>
        <taxon>Gammaproteobacteria</taxon>
        <taxon>Enterobacterales</taxon>
        <taxon>Yersiniaceae</taxon>
        <taxon>Serratia</taxon>
    </lineage>
</organism>
<dbReference type="GO" id="GO:0016740">
    <property type="term" value="F:transferase activity"/>
    <property type="evidence" value="ECO:0007669"/>
    <property type="project" value="UniProtKB-KW"/>
</dbReference>
<dbReference type="EMBL" id="AB894481">
    <property type="protein sequence ID" value="BAO20945.1"/>
    <property type="molecule type" value="Genomic_DNA"/>
</dbReference>
<dbReference type="AlphaFoldDB" id="V5YTS7"/>
<keyword evidence="1" id="KW-0808">Transferase</keyword>
<dbReference type="InterPro" id="IPR029465">
    <property type="entry name" value="ATPgrasp_TupA"/>
</dbReference>